<feature type="signal peptide" evidence="2">
    <location>
        <begin position="1"/>
        <end position="17"/>
    </location>
</feature>
<feature type="chain" id="PRO_5042845546" description="Infection structure specific protein" evidence="2">
    <location>
        <begin position="18"/>
        <end position="270"/>
    </location>
</feature>
<reference evidence="3" key="1">
    <citation type="journal article" date="2023" name="Mol. Phylogenet. Evol.">
        <title>Genome-scale phylogeny and comparative genomics of the fungal order Sordariales.</title>
        <authorList>
            <person name="Hensen N."/>
            <person name="Bonometti L."/>
            <person name="Westerberg I."/>
            <person name="Brannstrom I.O."/>
            <person name="Guillou S."/>
            <person name="Cros-Aarteil S."/>
            <person name="Calhoun S."/>
            <person name="Haridas S."/>
            <person name="Kuo A."/>
            <person name="Mondo S."/>
            <person name="Pangilinan J."/>
            <person name="Riley R."/>
            <person name="LaButti K."/>
            <person name="Andreopoulos B."/>
            <person name="Lipzen A."/>
            <person name="Chen C."/>
            <person name="Yan M."/>
            <person name="Daum C."/>
            <person name="Ng V."/>
            <person name="Clum A."/>
            <person name="Steindorff A."/>
            <person name="Ohm R.A."/>
            <person name="Martin F."/>
            <person name="Silar P."/>
            <person name="Natvig D.O."/>
            <person name="Lalanne C."/>
            <person name="Gautier V."/>
            <person name="Ament-Velasquez S.L."/>
            <person name="Kruys A."/>
            <person name="Hutchinson M.I."/>
            <person name="Powell A.J."/>
            <person name="Barry K."/>
            <person name="Miller A.N."/>
            <person name="Grigoriev I.V."/>
            <person name="Debuchy R."/>
            <person name="Gladieux P."/>
            <person name="Hiltunen Thoren M."/>
            <person name="Johannesson H."/>
        </authorList>
    </citation>
    <scope>NUCLEOTIDE SEQUENCE</scope>
    <source>
        <strain evidence="3">CBS 990.96</strain>
    </source>
</reference>
<protein>
    <recommendedName>
        <fullName evidence="5">Infection structure specific protein</fullName>
    </recommendedName>
</protein>
<sequence length="270" mass="27950">MHVKNLVLVSGVGLAAAQSPTTTTDTAPVVPSSTETVSVPPSPISFVFPSVVTSASTFTPIGTITTIATVTNSPCQQLYSQFFKHPELSVPDILGFYQGESTKKYFSTRIVTVTTKSSNDITDEDLLEGCSRRIGDRTLTDLPDDVQTIYTSFTSQWSSFVATAKTEASSIASVCLSARQTFYGAHLLDAVATEVAECVSIRKLELGTSTSSDIGTRGSFTTHPPSPSGPTPSASSTSSSSSSAVTGGAARETGYAVAAVVAVAGVVGLL</sequence>
<dbReference type="EMBL" id="MU865382">
    <property type="protein sequence ID" value="KAK4224817.1"/>
    <property type="molecule type" value="Genomic_DNA"/>
</dbReference>
<feature type="region of interest" description="Disordered" evidence="1">
    <location>
        <begin position="212"/>
        <end position="245"/>
    </location>
</feature>
<feature type="compositionally biased region" description="Low complexity" evidence="1">
    <location>
        <begin position="231"/>
        <end position="245"/>
    </location>
</feature>
<dbReference type="AlphaFoldDB" id="A0AAN7BK83"/>
<accession>A0AAN7BK83</accession>
<keyword evidence="4" id="KW-1185">Reference proteome</keyword>
<evidence type="ECO:0000256" key="2">
    <source>
        <dbReference type="SAM" id="SignalP"/>
    </source>
</evidence>
<evidence type="ECO:0008006" key="5">
    <source>
        <dbReference type="Google" id="ProtNLM"/>
    </source>
</evidence>
<keyword evidence="2" id="KW-0732">Signal</keyword>
<evidence type="ECO:0000313" key="4">
    <source>
        <dbReference type="Proteomes" id="UP001301958"/>
    </source>
</evidence>
<proteinExistence type="predicted"/>
<dbReference type="Proteomes" id="UP001301958">
    <property type="component" value="Unassembled WGS sequence"/>
</dbReference>
<reference evidence="3" key="2">
    <citation type="submission" date="2023-05" db="EMBL/GenBank/DDBJ databases">
        <authorList>
            <consortium name="Lawrence Berkeley National Laboratory"/>
            <person name="Steindorff A."/>
            <person name="Hensen N."/>
            <person name="Bonometti L."/>
            <person name="Westerberg I."/>
            <person name="Brannstrom I.O."/>
            <person name="Guillou S."/>
            <person name="Cros-Aarteil S."/>
            <person name="Calhoun S."/>
            <person name="Haridas S."/>
            <person name="Kuo A."/>
            <person name="Mondo S."/>
            <person name="Pangilinan J."/>
            <person name="Riley R."/>
            <person name="Labutti K."/>
            <person name="Andreopoulos B."/>
            <person name="Lipzen A."/>
            <person name="Chen C."/>
            <person name="Yanf M."/>
            <person name="Daum C."/>
            <person name="Ng V."/>
            <person name="Clum A."/>
            <person name="Ohm R."/>
            <person name="Martin F."/>
            <person name="Silar P."/>
            <person name="Natvig D."/>
            <person name="Lalanne C."/>
            <person name="Gautier V."/>
            <person name="Ament-Velasquez S.L."/>
            <person name="Kruys A."/>
            <person name="Hutchinson M.I."/>
            <person name="Powell A.J."/>
            <person name="Barry K."/>
            <person name="Miller A.N."/>
            <person name="Grigoriev I.V."/>
            <person name="Debuchy R."/>
            <person name="Gladieux P."/>
            <person name="Thoren M.H."/>
            <person name="Johannesson H."/>
        </authorList>
    </citation>
    <scope>NUCLEOTIDE SEQUENCE</scope>
    <source>
        <strain evidence="3">CBS 990.96</strain>
    </source>
</reference>
<comment type="caution">
    <text evidence="3">The sequence shown here is derived from an EMBL/GenBank/DDBJ whole genome shotgun (WGS) entry which is preliminary data.</text>
</comment>
<gene>
    <name evidence="3" type="ORF">QBC38DRAFT_285842</name>
</gene>
<name>A0AAN7BK83_9PEZI</name>
<evidence type="ECO:0000313" key="3">
    <source>
        <dbReference type="EMBL" id="KAK4224817.1"/>
    </source>
</evidence>
<evidence type="ECO:0000256" key="1">
    <source>
        <dbReference type="SAM" id="MobiDB-lite"/>
    </source>
</evidence>
<organism evidence="3 4">
    <name type="scientific">Podospora fimiseda</name>
    <dbReference type="NCBI Taxonomy" id="252190"/>
    <lineage>
        <taxon>Eukaryota</taxon>
        <taxon>Fungi</taxon>
        <taxon>Dikarya</taxon>
        <taxon>Ascomycota</taxon>
        <taxon>Pezizomycotina</taxon>
        <taxon>Sordariomycetes</taxon>
        <taxon>Sordariomycetidae</taxon>
        <taxon>Sordariales</taxon>
        <taxon>Podosporaceae</taxon>
        <taxon>Podospora</taxon>
    </lineage>
</organism>